<name>A0A378I210_9GAMM</name>
<dbReference type="InterPro" id="IPR003812">
    <property type="entry name" value="Fido"/>
</dbReference>
<dbReference type="Gene3D" id="1.10.3290.10">
    <property type="entry name" value="Fido-like domain"/>
    <property type="match status" value="1"/>
</dbReference>
<dbReference type="InterPro" id="IPR040198">
    <property type="entry name" value="Fido_containing"/>
</dbReference>
<reference evidence="3 4" key="1">
    <citation type="submission" date="2018-06" db="EMBL/GenBank/DDBJ databases">
        <authorList>
            <consortium name="Pathogen Informatics"/>
            <person name="Doyle S."/>
        </authorList>
    </citation>
    <scope>NUCLEOTIDE SEQUENCE [LARGE SCALE GENOMIC DNA]</scope>
    <source>
        <strain evidence="3 4">NCTC13315</strain>
    </source>
</reference>
<evidence type="ECO:0000313" key="3">
    <source>
        <dbReference type="EMBL" id="STX29227.1"/>
    </source>
</evidence>
<organism evidence="3 4">
    <name type="scientific">Legionella beliardensis</name>
    <dbReference type="NCBI Taxonomy" id="91822"/>
    <lineage>
        <taxon>Bacteria</taxon>
        <taxon>Pseudomonadati</taxon>
        <taxon>Pseudomonadota</taxon>
        <taxon>Gammaproteobacteria</taxon>
        <taxon>Legionellales</taxon>
        <taxon>Legionellaceae</taxon>
        <taxon>Legionella</taxon>
    </lineage>
</organism>
<proteinExistence type="predicted"/>
<sequence length="486" mass="56044">MAVKARLYKSIVSLGVRLAEGERQCASYYYSLCFELNFLFLNIKKNSQIFILDETGQQIIDYLLNNLNKQNLRFPPRFRAKEDFTFFYFHLLRNWLYFIKGNFEKANEALSVAKTFPEKIRCAETSHLETLVQKQIELQKAVQPIYRQQSISVEEVLEDKLNLLIKEYESNKAASLVDSSDEILARYFIDLEQQAQTDNPIDLWNQTEPGSVQAMIKLIRIMFNASAELSIDFIKEMHKLALEDVVLPQANRSFAITAGEFRQEPVRFGMLVDNTSLAGLYNVLDWVEKENINNNDASNYNIILSAYLDSFILEIYTNPAEIENKLLELINNYYLDITRASSSMHRIRELIKACATFSHYFSLIHPFSDGNLRLSQQLLNFLLAKNNLPLCILSDPALIEGSSPDELVDHICIGFKKFRQFVVKEQVTTKVQAPRMEKIEKDNVASLLSHSIFNYETTQKIAVKNCLVHDSPSFEQDKLIKNVSFS</sequence>
<dbReference type="OrthoDB" id="5654058at2"/>
<protein>
    <submittedName>
        <fullName evidence="3">Fic/DOC family</fullName>
    </submittedName>
</protein>
<dbReference type="EMBL" id="UGNV01000001">
    <property type="protein sequence ID" value="STX29227.1"/>
    <property type="molecule type" value="Genomic_DNA"/>
</dbReference>
<keyword evidence="4" id="KW-1185">Reference proteome</keyword>
<dbReference type="AlphaFoldDB" id="A0A378I210"/>
<dbReference type="RefSeq" id="WP_115302916.1">
    <property type="nucleotide sequence ID" value="NZ_CAAAHO010000007.1"/>
</dbReference>
<gene>
    <name evidence="3" type="ORF">NCTC13315_01765</name>
</gene>
<dbReference type="SUPFAM" id="SSF140931">
    <property type="entry name" value="Fic-like"/>
    <property type="match status" value="1"/>
</dbReference>
<feature type="active site" evidence="1">
    <location>
        <position position="365"/>
    </location>
</feature>
<dbReference type="PANTHER" id="PTHR13504">
    <property type="entry name" value="FIDO DOMAIN-CONTAINING PROTEIN DDB_G0283145"/>
    <property type="match status" value="1"/>
</dbReference>
<accession>A0A378I210</accession>
<dbReference type="PROSITE" id="PS51459">
    <property type="entry name" value="FIDO"/>
    <property type="match status" value="1"/>
</dbReference>
<dbReference type="Proteomes" id="UP000254968">
    <property type="component" value="Unassembled WGS sequence"/>
</dbReference>
<evidence type="ECO:0000259" key="2">
    <source>
        <dbReference type="PROSITE" id="PS51459"/>
    </source>
</evidence>
<evidence type="ECO:0000256" key="1">
    <source>
        <dbReference type="PIRSR" id="PIRSR640198-1"/>
    </source>
</evidence>
<feature type="domain" description="Fido" evidence="2">
    <location>
        <begin position="229"/>
        <end position="424"/>
    </location>
</feature>
<dbReference type="Pfam" id="PF02661">
    <property type="entry name" value="Fic"/>
    <property type="match status" value="1"/>
</dbReference>
<evidence type="ECO:0000313" key="4">
    <source>
        <dbReference type="Proteomes" id="UP000254968"/>
    </source>
</evidence>
<dbReference type="InterPro" id="IPR036597">
    <property type="entry name" value="Fido-like_dom_sf"/>
</dbReference>
<dbReference type="PANTHER" id="PTHR13504:SF38">
    <property type="entry name" value="FIDO DOMAIN-CONTAINING PROTEIN"/>
    <property type="match status" value="1"/>
</dbReference>